<keyword evidence="1" id="KW-0472">Membrane</keyword>
<feature type="transmembrane region" description="Helical" evidence="1">
    <location>
        <begin position="254"/>
        <end position="277"/>
    </location>
</feature>
<dbReference type="Pfam" id="PF01970">
    <property type="entry name" value="TctA"/>
    <property type="match status" value="1"/>
</dbReference>
<gene>
    <name evidence="4" type="ORF">DCMF_22725</name>
</gene>
<feature type="transmembrane region" description="Helical" evidence="1">
    <location>
        <begin position="425"/>
        <end position="442"/>
    </location>
</feature>
<dbReference type="Pfam" id="PF07331">
    <property type="entry name" value="TctB"/>
    <property type="match status" value="1"/>
</dbReference>
<feature type="transmembrane region" description="Helical" evidence="1">
    <location>
        <begin position="514"/>
        <end position="531"/>
    </location>
</feature>
<feature type="transmembrane region" description="Helical" evidence="1">
    <location>
        <begin position="191"/>
        <end position="212"/>
    </location>
</feature>
<feature type="transmembrane region" description="Helical" evidence="1">
    <location>
        <begin position="15"/>
        <end position="34"/>
    </location>
</feature>
<dbReference type="Proteomes" id="UP000323521">
    <property type="component" value="Chromosome"/>
</dbReference>
<dbReference type="AlphaFoldDB" id="A0A3G1KXH8"/>
<dbReference type="InterPro" id="IPR009936">
    <property type="entry name" value="DUF1468"/>
</dbReference>
<accession>A0A3G1KXH8</accession>
<dbReference type="EMBL" id="CP017634">
    <property type="protein sequence ID" value="ATW27188.1"/>
    <property type="molecule type" value="Genomic_DNA"/>
</dbReference>
<name>A0A3G1KXH8_FORW1</name>
<feature type="domain" description="DUF1468" evidence="3">
    <location>
        <begin position="518"/>
        <end position="653"/>
    </location>
</feature>
<evidence type="ECO:0008006" key="6">
    <source>
        <dbReference type="Google" id="ProtNLM"/>
    </source>
</evidence>
<feature type="transmembrane region" description="Helical" evidence="1">
    <location>
        <begin position="162"/>
        <end position="179"/>
    </location>
</feature>
<protein>
    <recommendedName>
        <fullName evidence="6">Tripartite tricarboxylate transporter permease</fullName>
    </recommendedName>
</protein>
<feature type="transmembrane region" description="Helical" evidence="1">
    <location>
        <begin position="374"/>
        <end position="396"/>
    </location>
</feature>
<proteinExistence type="predicted"/>
<dbReference type="InterPro" id="IPR002823">
    <property type="entry name" value="DUF112_TM"/>
</dbReference>
<feature type="domain" description="DUF112" evidence="2">
    <location>
        <begin position="15"/>
        <end position="433"/>
    </location>
</feature>
<feature type="transmembrane region" description="Helical" evidence="1">
    <location>
        <begin position="104"/>
        <end position="127"/>
    </location>
</feature>
<dbReference type="RefSeq" id="WP_148136537.1">
    <property type="nucleotide sequence ID" value="NZ_CP017634.1"/>
</dbReference>
<keyword evidence="1" id="KW-0812">Transmembrane</keyword>
<evidence type="ECO:0000313" key="5">
    <source>
        <dbReference type="Proteomes" id="UP000323521"/>
    </source>
</evidence>
<reference evidence="4 5" key="1">
    <citation type="submission" date="2016-10" db="EMBL/GenBank/DDBJ databases">
        <title>Complete Genome Sequence of Peptococcaceae strain DCMF.</title>
        <authorList>
            <person name="Edwards R.J."/>
            <person name="Holland S.I."/>
            <person name="Deshpande N.P."/>
            <person name="Wong Y.K."/>
            <person name="Ertan H."/>
            <person name="Manefield M."/>
            <person name="Russell T.L."/>
            <person name="Lee M.J."/>
        </authorList>
    </citation>
    <scope>NUCLEOTIDE SEQUENCE [LARGE SCALE GENOMIC DNA]</scope>
    <source>
        <strain evidence="4 5">DCMF</strain>
    </source>
</reference>
<feature type="transmembrane region" description="Helical" evidence="1">
    <location>
        <begin position="627"/>
        <end position="648"/>
    </location>
</feature>
<feature type="transmembrane region" description="Helical" evidence="1">
    <location>
        <begin position="133"/>
        <end position="155"/>
    </location>
</feature>
<feature type="transmembrane region" description="Helical" evidence="1">
    <location>
        <begin position="349"/>
        <end position="368"/>
    </location>
</feature>
<keyword evidence="1" id="KW-1133">Transmembrane helix</keyword>
<evidence type="ECO:0000259" key="2">
    <source>
        <dbReference type="Pfam" id="PF01970"/>
    </source>
</evidence>
<sequence length="665" mass="70618">MWLDGFVAALSSTNILWLLLGTLFGLVIGVLPALGSNFGVALMLPFTFGLDPAAAMVFLTAVHASCNYGDSLSSILINVPGGPGTVATCWDGYPMAQQGRAGRALGIATLASFVGGAIAWFSLVLLAKPIGVFSMQIGAPEYFALGVMALSLVSIASKGETMKGIIMVCLGLVLASIGQDPVTGTSVRYSFGILWLEAGIPVVVSTLGIFAVSQIMNMLEEGGSIAKAAHIQDRILSGFWEVVKRPVSIIRAGIVGWFVGILPALGVSLAGISTYLVEKKYSKNKDQFGKGAPEGLVAAEVGKGACVVGDLIPTLTLGIPGSVTGAILMGALVIHGIDPGPRFMTAGTLPYIVFAGLLLGQLAYVIFGPMLCKILVPVITLPNALLAPVITILSFLGAFVERNYLFDLFILIVFGLIAYGLNKVGYPVVCLVLGLILGPMVEQNLHRSLGIDYGSPLVFLHRPISVTILAITVLFLAGPYLISFFKRFIKVENDIFQVSAGETPNSEQVTGKEILTLVILAVVFVTFIVLGRNYEPRVALFPSLFCILGLALIGIRALHLGLFAYRHGKTGLVAAKQEKTGNVPMIPMWLFSIMLLVFVICVYLIGFALSSALFLLAVALRAGYKNWLVLIPLSVGSGIFTLIFAWLLEISLPAGLLWESIQRLI</sequence>
<evidence type="ECO:0000259" key="3">
    <source>
        <dbReference type="Pfam" id="PF07331"/>
    </source>
</evidence>
<evidence type="ECO:0000256" key="1">
    <source>
        <dbReference type="SAM" id="Phobius"/>
    </source>
</evidence>
<feature type="transmembrane region" description="Helical" evidence="1">
    <location>
        <begin position="403"/>
        <end position="419"/>
    </location>
</feature>
<feature type="transmembrane region" description="Helical" evidence="1">
    <location>
        <begin position="463"/>
        <end position="482"/>
    </location>
</feature>
<dbReference type="PANTHER" id="PTHR35342">
    <property type="entry name" value="TRICARBOXYLIC TRANSPORT PROTEIN"/>
    <property type="match status" value="1"/>
</dbReference>
<dbReference type="PANTHER" id="PTHR35342:SF5">
    <property type="entry name" value="TRICARBOXYLIC TRANSPORT PROTEIN"/>
    <property type="match status" value="1"/>
</dbReference>
<feature type="transmembrane region" description="Helical" evidence="1">
    <location>
        <begin position="589"/>
        <end position="620"/>
    </location>
</feature>
<organism evidence="4 5">
    <name type="scientific">Formimonas warabiya</name>
    <dbReference type="NCBI Taxonomy" id="1761012"/>
    <lineage>
        <taxon>Bacteria</taxon>
        <taxon>Bacillati</taxon>
        <taxon>Bacillota</taxon>
        <taxon>Clostridia</taxon>
        <taxon>Eubacteriales</taxon>
        <taxon>Peptococcaceae</taxon>
        <taxon>Candidatus Formimonas</taxon>
    </lineage>
</organism>
<evidence type="ECO:0000313" key="4">
    <source>
        <dbReference type="EMBL" id="ATW27188.1"/>
    </source>
</evidence>
<keyword evidence="5" id="KW-1185">Reference proteome</keyword>
<feature type="transmembrane region" description="Helical" evidence="1">
    <location>
        <begin position="317"/>
        <end position="337"/>
    </location>
</feature>
<feature type="transmembrane region" description="Helical" evidence="1">
    <location>
        <begin position="538"/>
        <end position="558"/>
    </location>
</feature>
<dbReference type="KEGG" id="fwa:DCMF_22725"/>
<dbReference type="OrthoDB" id="9781349at2"/>